<dbReference type="STRING" id="504798.SAMN05421871_103441"/>
<dbReference type="EMBL" id="FNJB01000001">
    <property type="protein sequence ID" value="SDN95753.1"/>
    <property type="molecule type" value="Genomic_DNA"/>
</dbReference>
<dbReference type="SUPFAM" id="SSF52218">
    <property type="entry name" value="Flavoproteins"/>
    <property type="match status" value="1"/>
</dbReference>
<feature type="domain" description="Flavodoxin-like" evidence="1">
    <location>
        <begin position="4"/>
        <end position="156"/>
    </location>
</feature>
<dbReference type="Pfam" id="PF12724">
    <property type="entry name" value="Flavodoxin_5"/>
    <property type="match status" value="1"/>
</dbReference>
<dbReference type="AlphaFoldDB" id="A0A1H0FM61"/>
<accession>A0A1H0FM61</accession>
<sequence>MTQVLIAYASKMGSTKEIADAIGVELLRLGVSADVRDVANVTTLDGYDTVVLGSAVYAGRWRPEASRFVKRHAPALAARRVWLFESGWVGKRPETITPSPFAAKWAGRIGAPPPTVFGGRLDPKLATGPIDRLLAKRMPGDARDWDEILAWTRTLAVALTADREEHR</sequence>
<keyword evidence="3" id="KW-1185">Reference proteome</keyword>
<gene>
    <name evidence="2" type="ORF">SAMN05192558_101430</name>
</gene>
<dbReference type="OrthoDB" id="129384at2"/>
<dbReference type="RefSeq" id="WP_091369146.1">
    <property type="nucleotide sequence ID" value="NZ_FNDV01000003.1"/>
</dbReference>
<dbReference type="GO" id="GO:0010181">
    <property type="term" value="F:FMN binding"/>
    <property type="evidence" value="ECO:0007669"/>
    <property type="project" value="InterPro"/>
</dbReference>
<evidence type="ECO:0000313" key="2">
    <source>
        <dbReference type="EMBL" id="SDN95753.1"/>
    </source>
</evidence>
<evidence type="ECO:0000259" key="1">
    <source>
        <dbReference type="PROSITE" id="PS50902"/>
    </source>
</evidence>
<dbReference type="PANTHER" id="PTHR38030:SF2">
    <property type="entry name" value="PROTOPORPHYRINOGEN IX DEHYDROGENASE [QUINONE]"/>
    <property type="match status" value="1"/>
</dbReference>
<dbReference type="PANTHER" id="PTHR38030">
    <property type="entry name" value="PROTOPORPHYRINOGEN IX DEHYDROGENASE [MENAQUINONE]"/>
    <property type="match status" value="1"/>
</dbReference>
<dbReference type="Proteomes" id="UP000199651">
    <property type="component" value="Unassembled WGS sequence"/>
</dbReference>
<organism evidence="2 3">
    <name type="scientific">Actinokineospora alba</name>
    <dbReference type="NCBI Taxonomy" id="504798"/>
    <lineage>
        <taxon>Bacteria</taxon>
        <taxon>Bacillati</taxon>
        <taxon>Actinomycetota</taxon>
        <taxon>Actinomycetes</taxon>
        <taxon>Pseudonocardiales</taxon>
        <taxon>Pseudonocardiaceae</taxon>
        <taxon>Actinokineospora</taxon>
    </lineage>
</organism>
<dbReference type="GO" id="GO:0070819">
    <property type="term" value="F:menaquinone-dependent protoporphyrinogen oxidase activity"/>
    <property type="evidence" value="ECO:0007669"/>
    <property type="project" value="TreeGrafter"/>
</dbReference>
<dbReference type="PROSITE" id="PS50902">
    <property type="entry name" value="FLAVODOXIN_LIKE"/>
    <property type="match status" value="1"/>
</dbReference>
<dbReference type="InterPro" id="IPR052200">
    <property type="entry name" value="Protoporphyrinogen_IX_DH"/>
</dbReference>
<dbReference type="Gene3D" id="3.40.50.360">
    <property type="match status" value="1"/>
</dbReference>
<reference evidence="3" key="1">
    <citation type="submission" date="2016-10" db="EMBL/GenBank/DDBJ databases">
        <authorList>
            <person name="Varghese N."/>
            <person name="Submissions S."/>
        </authorList>
    </citation>
    <scope>NUCLEOTIDE SEQUENCE [LARGE SCALE GENOMIC DNA]</scope>
    <source>
        <strain evidence="3">IBRC-M 10655</strain>
    </source>
</reference>
<dbReference type="InterPro" id="IPR026816">
    <property type="entry name" value="Flavodoxin_dom"/>
</dbReference>
<dbReference type="GO" id="GO:0006783">
    <property type="term" value="P:heme biosynthetic process"/>
    <property type="evidence" value="ECO:0007669"/>
    <property type="project" value="TreeGrafter"/>
</dbReference>
<dbReference type="InterPro" id="IPR029039">
    <property type="entry name" value="Flavoprotein-like_sf"/>
</dbReference>
<proteinExistence type="predicted"/>
<evidence type="ECO:0000313" key="3">
    <source>
        <dbReference type="Proteomes" id="UP000199651"/>
    </source>
</evidence>
<name>A0A1H0FM61_9PSEU</name>
<protein>
    <submittedName>
        <fullName evidence="2">Menaquinone-dependent protoporphyrinogen oxidase</fullName>
    </submittedName>
</protein>
<dbReference type="InterPro" id="IPR008254">
    <property type="entry name" value="Flavodoxin/NO_synth"/>
</dbReference>